<dbReference type="SUPFAM" id="SSF53686">
    <property type="entry name" value="Tryptophan synthase beta subunit-like PLP-dependent enzymes"/>
    <property type="match status" value="1"/>
</dbReference>
<dbReference type="GO" id="GO:0030378">
    <property type="term" value="F:serine racemase activity"/>
    <property type="evidence" value="ECO:0007669"/>
    <property type="project" value="TreeGrafter"/>
</dbReference>
<dbReference type="GO" id="GO:0008721">
    <property type="term" value="F:D-serine ammonia-lyase activity"/>
    <property type="evidence" value="ECO:0007669"/>
    <property type="project" value="TreeGrafter"/>
</dbReference>
<dbReference type="Pfam" id="PF00291">
    <property type="entry name" value="PALP"/>
    <property type="match status" value="1"/>
</dbReference>
<dbReference type="InterPro" id="IPR036052">
    <property type="entry name" value="TrpB-like_PALP_sf"/>
</dbReference>
<dbReference type="GO" id="GO:0018114">
    <property type="term" value="F:threonine racemase activity"/>
    <property type="evidence" value="ECO:0007669"/>
    <property type="project" value="TreeGrafter"/>
</dbReference>
<dbReference type="PANTHER" id="PTHR43050:SF1">
    <property type="entry name" value="SERINE RACEMASE"/>
    <property type="match status" value="1"/>
</dbReference>
<dbReference type="GO" id="GO:0000287">
    <property type="term" value="F:magnesium ion binding"/>
    <property type="evidence" value="ECO:0007669"/>
    <property type="project" value="TreeGrafter"/>
</dbReference>
<evidence type="ECO:0000259" key="5">
    <source>
        <dbReference type="Pfam" id="PF00291"/>
    </source>
</evidence>
<keyword evidence="4" id="KW-0456">Lyase</keyword>
<feature type="domain" description="Tryptophan synthase beta chain-like PALP" evidence="5">
    <location>
        <begin position="7"/>
        <end position="113"/>
    </location>
</feature>
<dbReference type="FunFam" id="3.40.50.1100:FF:000005">
    <property type="entry name" value="Threonine dehydratase catabolic"/>
    <property type="match status" value="1"/>
</dbReference>
<evidence type="ECO:0000313" key="6">
    <source>
        <dbReference type="EMBL" id="PPR83623.1"/>
    </source>
</evidence>
<sequence>MEVNKEKGAFKFRGACNAIFSLDDQQAAKGVVTHSSGNHAAALALAAKLRGITSYIVIPKNAPQCKVQHVVRYGGQVIWSETTIKSREETATTVQQETGAALINPYNDGRIIRVPYPWSF</sequence>
<dbReference type="OrthoDB" id="4418812at2759"/>
<name>A0A2P5VXR1_GOSBA</name>
<dbReference type="GO" id="GO:0003941">
    <property type="term" value="F:L-serine ammonia-lyase activity"/>
    <property type="evidence" value="ECO:0007669"/>
    <property type="project" value="TreeGrafter"/>
</dbReference>
<dbReference type="Gene3D" id="3.40.50.1100">
    <property type="match status" value="1"/>
</dbReference>
<dbReference type="GO" id="GO:0005524">
    <property type="term" value="F:ATP binding"/>
    <property type="evidence" value="ECO:0007669"/>
    <property type="project" value="TreeGrafter"/>
</dbReference>
<dbReference type="GO" id="GO:0030170">
    <property type="term" value="F:pyridoxal phosphate binding"/>
    <property type="evidence" value="ECO:0007669"/>
    <property type="project" value="TreeGrafter"/>
</dbReference>
<gene>
    <name evidence="6" type="ORF">GOBAR_AA37084</name>
</gene>
<dbReference type="InterPro" id="IPR001926">
    <property type="entry name" value="TrpB-like_PALP"/>
</dbReference>
<dbReference type="GO" id="GO:0070179">
    <property type="term" value="P:D-serine biosynthetic process"/>
    <property type="evidence" value="ECO:0007669"/>
    <property type="project" value="TreeGrafter"/>
</dbReference>
<dbReference type="GO" id="GO:0006563">
    <property type="term" value="P:L-serine metabolic process"/>
    <property type="evidence" value="ECO:0007669"/>
    <property type="project" value="UniProtKB-ARBA"/>
</dbReference>
<reference evidence="6 7" key="1">
    <citation type="submission" date="2015-01" db="EMBL/GenBank/DDBJ databases">
        <title>Genome of allotetraploid Gossypium barbadense reveals genomic plasticity and fiber elongation in cotton evolution.</title>
        <authorList>
            <person name="Chen X."/>
            <person name="Liu X."/>
            <person name="Zhao B."/>
            <person name="Zheng H."/>
            <person name="Hu Y."/>
            <person name="Lu G."/>
            <person name="Yang C."/>
            <person name="Chen J."/>
            <person name="Shan C."/>
            <person name="Zhang L."/>
            <person name="Zhou Y."/>
            <person name="Wang L."/>
            <person name="Guo W."/>
            <person name="Bai Y."/>
            <person name="Ruan J."/>
            <person name="Shangguan X."/>
            <person name="Mao Y."/>
            <person name="Jiang J."/>
            <person name="Zhu Y."/>
            <person name="Lei J."/>
            <person name="Kang H."/>
            <person name="Chen S."/>
            <person name="He X."/>
            <person name="Wang R."/>
            <person name="Wang Y."/>
            <person name="Chen J."/>
            <person name="Wang L."/>
            <person name="Yu S."/>
            <person name="Wang B."/>
            <person name="Wei J."/>
            <person name="Song S."/>
            <person name="Lu X."/>
            <person name="Gao Z."/>
            <person name="Gu W."/>
            <person name="Deng X."/>
            <person name="Ma D."/>
            <person name="Wang S."/>
            <person name="Liang W."/>
            <person name="Fang L."/>
            <person name="Cai C."/>
            <person name="Zhu X."/>
            <person name="Zhou B."/>
            <person name="Zhang Y."/>
            <person name="Chen Z."/>
            <person name="Xu S."/>
            <person name="Zhu R."/>
            <person name="Wang S."/>
            <person name="Zhang T."/>
            <person name="Zhao G."/>
        </authorList>
    </citation>
    <scope>NUCLEOTIDE SEQUENCE [LARGE SCALE GENOMIC DNA]</scope>
    <source>
        <strain evidence="7">cv. Xinhai21</strain>
        <tissue evidence="6">Leaf</tissue>
    </source>
</reference>
<evidence type="ECO:0000256" key="3">
    <source>
        <dbReference type="ARBA" id="ARBA00022898"/>
    </source>
</evidence>
<dbReference type="AlphaFoldDB" id="A0A2P5VXR1"/>
<comment type="similarity">
    <text evidence="2">Belongs to the serine/threonine dehydratase family.</text>
</comment>
<keyword evidence="3" id="KW-0663">Pyridoxal phosphate</keyword>
<evidence type="ECO:0000256" key="1">
    <source>
        <dbReference type="ARBA" id="ARBA00001933"/>
    </source>
</evidence>
<comment type="cofactor">
    <cofactor evidence="1">
        <name>pyridoxal 5'-phosphate</name>
        <dbReference type="ChEBI" id="CHEBI:597326"/>
    </cofactor>
</comment>
<evidence type="ECO:0000313" key="7">
    <source>
        <dbReference type="Proteomes" id="UP000239757"/>
    </source>
</evidence>
<evidence type="ECO:0000256" key="2">
    <source>
        <dbReference type="ARBA" id="ARBA00010869"/>
    </source>
</evidence>
<dbReference type="PANTHER" id="PTHR43050">
    <property type="entry name" value="SERINE / THREONINE RACEMASE FAMILY MEMBER"/>
    <property type="match status" value="1"/>
</dbReference>
<accession>A0A2P5VXR1</accession>
<organism evidence="6 7">
    <name type="scientific">Gossypium barbadense</name>
    <name type="common">Sea Island cotton</name>
    <name type="synonym">Hibiscus barbadensis</name>
    <dbReference type="NCBI Taxonomy" id="3634"/>
    <lineage>
        <taxon>Eukaryota</taxon>
        <taxon>Viridiplantae</taxon>
        <taxon>Streptophyta</taxon>
        <taxon>Embryophyta</taxon>
        <taxon>Tracheophyta</taxon>
        <taxon>Spermatophyta</taxon>
        <taxon>Magnoliopsida</taxon>
        <taxon>eudicotyledons</taxon>
        <taxon>Gunneridae</taxon>
        <taxon>Pentapetalae</taxon>
        <taxon>rosids</taxon>
        <taxon>malvids</taxon>
        <taxon>Malvales</taxon>
        <taxon>Malvaceae</taxon>
        <taxon>Malvoideae</taxon>
        <taxon>Gossypium</taxon>
    </lineage>
</organism>
<dbReference type="EMBL" id="KZ670255">
    <property type="protein sequence ID" value="PPR83623.1"/>
    <property type="molecule type" value="Genomic_DNA"/>
</dbReference>
<proteinExistence type="inferred from homology"/>
<protein>
    <recommendedName>
        <fullName evidence="5">Tryptophan synthase beta chain-like PALP domain-containing protein</fullName>
    </recommendedName>
</protein>
<evidence type="ECO:0000256" key="4">
    <source>
        <dbReference type="ARBA" id="ARBA00023239"/>
    </source>
</evidence>
<dbReference type="Proteomes" id="UP000239757">
    <property type="component" value="Unassembled WGS sequence"/>
</dbReference>